<reference evidence="4 5" key="1">
    <citation type="journal article" date="2019" name="Nat. Microbiol.">
        <title>Mediterranean grassland soil C-N compound turnover is dependent on rainfall and depth, and is mediated by genomically divergent microorganisms.</title>
        <authorList>
            <person name="Diamond S."/>
            <person name="Andeer P.F."/>
            <person name="Li Z."/>
            <person name="Crits-Christoph A."/>
            <person name="Burstein D."/>
            <person name="Anantharaman K."/>
            <person name="Lane K.R."/>
            <person name="Thomas B.C."/>
            <person name="Pan C."/>
            <person name="Northen T.R."/>
            <person name="Banfield J.F."/>
        </authorList>
    </citation>
    <scope>NUCLEOTIDE SEQUENCE [LARGE SCALE GENOMIC DNA]</scope>
    <source>
        <strain evidence="4">WS_6</strain>
    </source>
</reference>
<organism evidence="4 5">
    <name type="scientific">Eiseniibacteriota bacterium</name>
    <dbReference type="NCBI Taxonomy" id="2212470"/>
    <lineage>
        <taxon>Bacteria</taxon>
        <taxon>Candidatus Eiseniibacteriota</taxon>
    </lineage>
</organism>
<dbReference type="InterPro" id="IPR000653">
    <property type="entry name" value="DegT/StrS_aminotransferase"/>
</dbReference>
<feature type="modified residue" description="N6-(pyridoxal phosphate)lysine" evidence="2">
    <location>
        <position position="184"/>
    </location>
</feature>
<feature type="active site" description="Proton acceptor" evidence="1">
    <location>
        <position position="184"/>
    </location>
</feature>
<evidence type="ECO:0000313" key="4">
    <source>
        <dbReference type="EMBL" id="TMQ57787.1"/>
    </source>
</evidence>
<dbReference type="PANTHER" id="PTHR30244">
    <property type="entry name" value="TRANSAMINASE"/>
    <property type="match status" value="1"/>
</dbReference>
<evidence type="ECO:0000256" key="3">
    <source>
        <dbReference type="RuleBase" id="RU004508"/>
    </source>
</evidence>
<name>A0A538T2B8_UNCEI</name>
<dbReference type="EMBL" id="VBOW01000051">
    <property type="protein sequence ID" value="TMQ57787.1"/>
    <property type="molecule type" value="Genomic_DNA"/>
</dbReference>
<dbReference type="AlphaFoldDB" id="A0A538T2B8"/>
<sequence>MRESFLPFSAPLLGEGEIQGVLECLRSGWLTTGRKVKEFETKFAAYIGCKHAIAVNSCTAALHLALEAADVGPGDEVITSPMTFTATANVAEHLKARPVFVDCDPKTLNIDPGAIEGAITPRTKAIIPVHFAGQVCDMDPIQEVARKRGLVVVEDAAHAIPARYKGRMVGTLSPLTCFSFYATKNLTTGEGGMVTTDDDRYADRIRLMALHGMSRDAWKRYTQGGAWSYEILAPGYKCNLTDLAAAIGLPQLANCEAFHRRRLEIVRKYDEAFAGLPGISTPATRDQKAHAWHLYVIQIHPDRLSISRDAFIQCLVERNIGVSVHFIPLHLHPYYRDAYGYKPNDFPNAYAAFQRIISLPLYASMSDPDVLDVIDAVSQIAEQHSK</sequence>
<accession>A0A538T2B8</accession>
<dbReference type="Gene3D" id="3.40.640.10">
    <property type="entry name" value="Type I PLP-dependent aspartate aminotransferase-like (Major domain)"/>
    <property type="match status" value="1"/>
</dbReference>
<keyword evidence="4" id="KW-0032">Aminotransferase</keyword>
<evidence type="ECO:0000313" key="5">
    <source>
        <dbReference type="Proteomes" id="UP000316852"/>
    </source>
</evidence>
<evidence type="ECO:0000256" key="2">
    <source>
        <dbReference type="PIRSR" id="PIRSR000390-2"/>
    </source>
</evidence>
<comment type="similarity">
    <text evidence="3">Belongs to the DegT/DnrJ/EryC1 family.</text>
</comment>
<dbReference type="Proteomes" id="UP000316852">
    <property type="component" value="Unassembled WGS sequence"/>
</dbReference>
<dbReference type="GO" id="GO:0008483">
    <property type="term" value="F:transaminase activity"/>
    <property type="evidence" value="ECO:0007669"/>
    <property type="project" value="UniProtKB-KW"/>
</dbReference>
<protein>
    <submittedName>
        <fullName evidence="4">DegT/DnrJ/EryC1/StrS aminotransferase family protein</fullName>
    </submittedName>
</protein>
<proteinExistence type="inferred from homology"/>
<comment type="caution">
    <text evidence="4">The sequence shown here is derived from an EMBL/GenBank/DDBJ whole genome shotgun (WGS) entry which is preliminary data.</text>
</comment>
<dbReference type="PANTHER" id="PTHR30244:SF34">
    <property type="entry name" value="DTDP-4-AMINO-4,6-DIDEOXYGALACTOSE TRANSAMINASE"/>
    <property type="match status" value="1"/>
</dbReference>
<dbReference type="GO" id="GO:0030170">
    <property type="term" value="F:pyridoxal phosphate binding"/>
    <property type="evidence" value="ECO:0007669"/>
    <property type="project" value="TreeGrafter"/>
</dbReference>
<keyword evidence="2 3" id="KW-0663">Pyridoxal phosphate</keyword>
<dbReference type="InterPro" id="IPR015424">
    <property type="entry name" value="PyrdxlP-dep_Trfase"/>
</dbReference>
<dbReference type="PIRSF" id="PIRSF000390">
    <property type="entry name" value="PLP_StrS"/>
    <property type="match status" value="1"/>
</dbReference>
<dbReference type="Pfam" id="PF01041">
    <property type="entry name" value="DegT_DnrJ_EryC1"/>
    <property type="match status" value="1"/>
</dbReference>
<dbReference type="CDD" id="cd00616">
    <property type="entry name" value="AHBA_syn"/>
    <property type="match status" value="1"/>
</dbReference>
<gene>
    <name evidence="4" type="ORF">E6K76_09630</name>
</gene>
<evidence type="ECO:0000256" key="1">
    <source>
        <dbReference type="PIRSR" id="PIRSR000390-1"/>
    </source>
</evidence>
<dbReference type="InterPro" id="IPR015421">
    <property type="entry name" value="PyrdxlP-dep_Trfase_major"/>
</dbReference>
<dbReference type="Gene3D" id="3.90.1150.10">
    <property type="entry name" value="Aspartate Aminotransferase, domain 1"/>
    <property type="match status" value="1"/>
</dbReference>
<dbReference type="SUPFAM" id="SSF53383">
    <property type="entry name" value="PLP-dependent transferases"/>
    <property type="match status" value="1"/>
</dbReference>
<dbReference type="GO" id="GO:0000271">
    <property type="term" value="P:polysaccharide biosynthetic process"/>
    <property type="evidence" value="ECO:0007669"/>
    <property type="project" value="TreeGrafter"/>
</dbReference>
<keyword evidence="4" id="KW-0808">Transferase</keyword>
<dbReference type="InterPro" id="IPR015422">
    <property type="entry name" value="PyrdxlP-dep_Trfase_small"/>
</dbReference>